<sequence length="267" mass="29581">MLISTTPRRAFRTLSRLLGTLLLTSAAASVFSTPALAADPAEHPVIKRKISLPPSAELHYNIEAKQSGLQVNGEALVKWSNSGAKYIVTTETRAMMLGKILETTSEGDIDSYGLAPTRFVDKRFRREASTTTFNRETNAITFTQSAETYPLKGGEQDRASIIWQLIAVARGNADKFTPGSEWLFFVAGPRDAEQWSFKVVGREKIKTKQGELNAVHVLRAPPPDDKGQKLDIWLAPSSDWYPARLRFTDPDGDFIEQTLDTVNKKPG</sequence>
<keyword evidence="1" id="KW-0732">Signal</keyword>
<gene>
    <name evidence="2" type="ORF">PQR63_17460</name>
</gene>
<feature type="chain" id="PRO_5047228770" evidence="1">
    <location>
        <begin position="38"/>
        <end position="267"/>
    </location>
</feature>
<reference evidence="2 3" key="1">
    <citation type="journal article" date="2024" name="Chem. Sci.">
        <title>Discovery of megapolipeptins by genome mining of a Burkholderiales bacteria collection.</title>
        <authorList>
            <person name="Paulo B.S."/>
            <person name="Recchia M.J.J."/>
            <person name="Lee S."/>
            <person name="Fergusson C.H."/>
            <person name="Romanowski S.B."/>
            <person name="Hernandez A."/>
            <person name="Krull N."/>
            <person name="Liu D.Y."/>
            <person name="Cavanagh H."/>
            <person name="Bos A."/>
            <person name="Gray C.A."/>
            <person name="Murphy B.T."/>
            <person name="Linington R.G."/>
            <person name="Eustaquio A.S."/>
        </authorList>
    </citation>
    <scope>NUCLEOTIDE SEQUENCE [LARGE SCALE GENOMIC DNA]</scope>
    <source>
        <strain evidence="2 3">RL21-008-BIB-B</strain>
    </source>
</reference>
<organism evidence="2 3">
    <name type="scientific">Herbaspirillum rhizosphaerae</name>
    <dbReference type="NCBI Taxonomy" id="346179"/>
    <lineage>
        <taxon>Bacteria</taxon>
        <taxon>Pseudomonadati</taxon>
        <taxon>Pseudomonadota</taxon>
        <taxon>Betaproteobacteria</taxon>
        <taxon>Burkholderiales</taxon>
        <taxon>Oxalobacteraceae</taxon>
        <taxon>Herbaspirillum</taxon>
    </lineage>
</organism>
<dbReference type="Proteomes" id="UP001629214">
    <property type="component" value="Unassembled WGS sequence"/>
</dbReference>
<proteinExistence type="predicted"/>
<dbReference type="InterPro" id="IPR021457">
    <property type="entry name" value="DUF3108"/>
</dbReference>
<evidence type="ECO:0000313" key="2">
    <source>
        <dbReference type="EMBL" id="MFL9880192.1"/>
    </source>
</evidence>
<comment type="caution">
    <text evidence="2">The sequence shown here is derived from an EMBL/GenBank/DDBJ whole genome shotgun (WGS) entry which is preliminary data.</text>
</comment>
<keyword evidence="3" id="KW-1185">Reference proteome</keyword>
<dbReference type="RefSeq" id="WP_408169256.1">
    <property type="nucleotide sequence ID" value="NZ_JAQQFR010000011.1"/>
</dbReference>
<dbReference type="EMBL" id="JAQQFR010000011">
    <property type="protein sequence ID" value="MFL9880192.1"/>
    <property type="molecule type" value="Genomic_DNA"/>
</dbReference>
<name>A0ABW8ZAL1_9BURK</name>
<evidence type="ECO:0000256" key="1">
    <source>
        <dbReference type="SAM" id="SignalP"/>
    </source>
</evidence>
<protein>
    <submittedName>
        <fullName evidence="2">DUF3108 domain-containing protein</fullName>
    </submittedName>
</protein>
<feature type="signal peptide" evidence="1">
    <location>
        <begin position="1"/>
        <end position="37"/>
    </location>
</feature>
<evidence type="ECO:0000313" key="3">
    <source>
        <dbReference type="Proteomes" id="UP001629214"/>
    </source>
</evidence>
<dbReference type="Pfam" id="PF11306">
    <property type="entry name" value="DUF3108"/>
    <property type="match status" value="1"/>
</dbReference>
<accession>A0ABW8ZAL1</accession>